<gene>
    <name evidence="1" type="ORF">RF55_3003</name>
</gene>
<keyword evidence="2" id="KW-1185">Reference proteome</keyword>
<proteinExistence type="predicted"/>
<dbReference type="EMBL" id="LBMM01001223">
    <property type="protein sequence ID" value="KMQ96697.1"/>
    <property type="molecule type" value="Genomic_DNA"/>
</dbReference>
<evidence type="ECO:0000313" key="1">
    <source>
        <dbReference type="EMBL" id="KMQ96697.1"/>
    </source>
</evidence>
<dbReference type="Proteomes" id="UP000036403">
    <property type="component" value="Unassembled WGS sequence"/>
</dbReference>
<sequence length="179" mass="18752">MHRGGGSAGGAAGGGIVGGAGGSHRALELEHPSAMPGAPGFHWGAMLAGHHAAAAAHAGMMQPPMSAGGEYVPAAAHHGPAHPAMPMDLHVHQGFPYFPTRYRICTLMQSRVAFKETEKNGKNFITAKPDAVASTVYSLDAPANEEVACLSLRYLPSKYFFAGEVLPCLPTLSKYLEKY</sequence>
<dbReference type="AlphaFoldDB" id="A0A0J7L1N9"/>
<protein>
    <submittedName>
        <fullName evidence="1">Protein trachealess-like protein</fullName>
    </submittedName>
</protein>
<evidence type="ECO:0000313" key="2">
    <source>
        <dbReference type="Proteomes" id="UP000036403"/>
    </source>
</evidence>
<dbReference type="PaxDb" id="67767-A0A0J7L1N9"/>
<organism evidence="1 2">
    <name type="scientific">Lasius niger</name>
    <name type="common">Black garden ant</name>
    <dbReference type="NCBI Taxonomy" id="67767"/>
    <lineage>
        <taxon>Eukaryota</taxon>
        <taxon>Metazoa</taxon>
        <taxon>Ecdysozoa</taxon>
        <taxon>Arthropoda</taxon>
        <taxon>Hexapoda</taxon>
        <taxon>Insecta</taxon>
        <taxon>Pterygota</taxon>
        <taxon>Neoptera</taxon>
        <taxon>Endopterygota</taxon>
        <taxon>Hymenoptera</taxon>
        <taxon>Apocrita</taxon>
        <taxon>Aculeata</taxon>
        <taxon>Formicoidea</taxon>
        <taxon>Formicidae</taxon>
        <taxon>Formicinae</taxon>
        <taxon>Lasius</taxon>
        <taxon>Lasius</taxon>
    </lineage>
</organism>
<dbReference type="OrthoDB" id="8194068at2759"/>
<accession>A0A0J7L1N9</accession>
<comment type="caution">
    <text evidence="1">The sequence shown here is derived from an EMBL/GenBank/DDBJ whole genome shotgun (WGS) entry which is preliminary data.</text>
</comment>
<name>A0A0J7L1N9_LASNI</name>
<reference evidence="1 2" key="1">
    <citation type="submission" date="2015-04" db="EMBL/GenBank/DDBJ databases">
        <title>Lasius niger genome sequencing.</title>
        <authorList>
            <person name="Konorov E.A."/>
            <person name="Nikitin M.A."/>
            <person name="Kirill M.V."/>
            <person name="Chang P."/>
        </authorList>
    </citation>
    <scope>NUCLEOTIDE SEQUENCE [LARGE SCALE GENOMIC DNA]</scope>
    <source>
        <tissue evidence="1">Whole</tissue>
    </source>
</reference>